<evidence type="ECO:0000256" key="2">
    <source>
        <dbReference type="SAM" id="SignalP"/>
    </source>
</evidence>
<evidence type="ECO:0000259" key="3">
    <source>
        <dbReference type="PROSITE" id="PS51762"/>
    </source>
</evidence>
<dbReference type="PANTHER" id="PTHR10963:SF24">
    <property type="entry name" value="GLYCOSIDASE C21B10.07-RELATED"/>
    <property type="match status" value="1"/>
</dbReference>
<dbReference type="GO" id="GO:0009251">
    <property type="term" value="P:glucan catabolic process"/>
    <property type="evidence" value="ECO:0007669"/>
    <property type="project" value="TreeGrafter"/>
</dbReference>
<organism evidence="4 5">
    <name type="scientific">Pterulicium gracile</name>
    <dbReference type="NCBI Taxonomy" id="1884261"/>
    <lineage>
        <taxon>Eukaryota</taxon>
        <taxon>Fungi</taxon>
        <taxon>Dikarya</taxon>
        <taxon>Basidiomycota</taxon>
        <taxon>Agaricomycotina</taxon>
        <taxon>Agaricomycetes</taxon>
        <taxon>Agaricomycetidae</taxon>
        <taxon>Agaricales</taxon>
        <taxon>Pleurotineae</taxon>
        <taxon>Pterulaceae</taxon>
        <taxon>Pterulicium</taxon>
    </lineage>
</organism>
<feature type="domain" description="GH16" evidence="3">
    <location>
        <begin position="93"/>
        <end position="323"/>
    </location>
</feature>
<name>A0A5C3Q6V6_9AGAR</name>
<proteinExistence type="predicted"/>
<dbReference type="CDD" id="cd02181">
    <property type="entry name" value="GH16_fungal_Lam16A_glucanase"/>
    <property type="match status" value="1"/>
</dbReference>
<sequence>MLFYGELAICLLAGLAWRVSASSSPDLNDGYHDHAKLDHSLTRHEASHAVNLGRHAIPADHARRELPEDQHRPSGSIPEQKVKRDTNNDGSTFLWALQDTYQGKTFFDDENWTFYTEGDPTHGTVDYVDRDTAIQENLVFVNDEGHAIIQGDNTTWLQPGEYRKSVRVISKAVYQHGLFILDLNKAPWGCGVWPAFWTLGQGSTWPDAGEIDIIEGVHDNQVNQVAFHTKAGCYLTQKPEADFTGDIHKYANGTDNLVCDGLVNYNSGCAVVEWNKASYGPEFDAQGGGVFAAKWDENGISVWNFFRAAIPDDIVDGSPSPDTWGAPSAFLSPDGCEIDSFFYNHTIIINITFCGDWAGNSYATTSCPGTCAERIMDPNNFVNATWNINSLKVYRKQLYIGSQMDGAARETMRLGGVQLLGIAIMGVIIAGAPML</sequence>
<dbReference type="PANTHER" id="PTHR10963">
    <property type="entry name" value="GLYCOSYL HYDROLASE-RELATED"/>
    <property type="match status" value="1"/>
</dbReference>
<reference evidence="4 5" key="1">
    <citation type="journal article" date="2019" name="Nat. Ecol. Evol.">
        <title>Megaphylogeny resolves global patterns of mushroom evolution.</title>
        <authorList>
            <person name="Varga T."/>
            <person name="Krizsan K."/>
            <person name="Foldi C."/>
            <person name="Dima B."/>
            <person name="Sanchez-Garcia M."/>
            <person name="Sanchez-Ramirez S."/>
            <person name="Szollosi G.J."/>
            <person name="Szarkandi J.G."/>
            <person name="Papp V."/>
            <person name="Albert L."/>
            <person name="Andreopoulos W."/>
            <person name="Angelini C."/>
            <person name="Antonin V."/>
            <person name="Barry K.W."/>
            <person name="Bougher N.L."/>
            <person name="Buchanan P."/>
            <person name="Buyck B."/>
            <person name="Bense V."/>
            <person name="Catcheside P."/>
            <person name="Chovatia M."/>
            <person name="Cooper J."/>
            <person name="Damon W."/>
            <person name="Desjardin D."/>
            <person name="Finy P."/>
            <person name="Geml J."/>
            <person name="Haridas S."/>
            <person name="Hughes K."/>
            <person name="Justo A."/>
            <person name="Karasinski D."/>
            <person name="Kautmanova I."/>
            <person name="Kiss B."/>
            <person name="Kocsube S."/>
            <person name="Kotiranta H."/>
            <person name="LaButti K.M."/>
            <person name="Lechner B.E."/>
            <person name="Liimatainen K."/>
            <person name="Lipzen A."/>
            <person name="Lukacs Z."/>
            <person name="Mihaltcheva S."/>
            <person name="Morgado L.N."/>
            <person name="Niskanen T."/>
            <person name="Noordeloos M.E."/>
            <person name="Ohm R.A."/>
            <person name="Ortiz-Santana B."/>
            <person name="Ovrebo C."/>
            <person name="Racz N."/>
            <person name="Riley R."/>
            <person name="Savchenko A."/>
            <person name="Shiryaev A."/>
            <person name="Soop K."/>
            <person name="Spirin V."/>
            <person name="Szebenyi C."/>
            <person name="Tomsovsky M."/>
            <person name="Tulloss R.E."/>
            <person name="Uehling J."/>
            <person name="Grigoriev I.V."/>
            <person name="Vagvolgyi C."/>
            <person name="Papp T."/>
            <person name="Martin F.M."/>
            <person name="Miettinen O."/>
            <person name="Hibbett D.S."/>
            <person name="Nagy L.G."/>
        </authorList>
    </citation>
    <scope>NUCLEOTIDE SEQUENCE [LARGE SCALE GENOMIC DNA]</scope>
    <source>
        <strain evidence="4 5">CBS 309.79</strain>
    </source>
</reference>
<feature type="signal peptide" evidence="2">
    <location>
        <begin position="1"/>
        <end position="21"/>
    </location>
</feature>
<evidence type="ECO:0000313" key="4">
    <source>
        <dbReference type="EMBL" id="TFK97815.1"/>
    </source>
</evidence>
<dbReference type="SUPFAM" id="SSF49899">
    <property type="entry name" value="Concanavalin A-like lectins/glucanases"/>
    <property type="match status" value="1"/>
</dbReference>
<keyword evidence="4" id="KW-0430">Lectin</keyword>
<dbReference type="GO" id="GO:0004553">
    <property type="term" value="F:hydrolase activity, hydrolyzing O-glycosyl compounds"/>
    <property type="evidence" value="ECO:0007669"/>
    <property type="project" value="InterPro"/>
</dbReference>
<accession>A0A5C3Q6V6</accession>
<dbReference type="Gene3D" id="2.60.120.200">
    <property type="match status" value="1"/>
</dbReference>
<dbReference type="GO" id="GO:0030246">
    <property type="term" value="F:carbohydrate binding"/>
    <property type="evidence" value="ECO:0007669"/>
    <property type="project" value="UniProtKB-KW"/>
</dbReference>
<evidence type="ECO:0000313" key="5">
    <source>
        <dbReference type="Proteomes" id="UP000305067"/>
    </source>
</evidence>
<dbReference type="InterPro" id="IPR050546">
    <property type="entry name" value="Glycosyl_Hydrlase_16"/>
</dbReference>
<keyword evidence="2" id="KW-0732">Signal</keyword>
<feature type="chain" id="PRO_5022974852" evidence="2">
    <location>
        <begin position="22"/>
        <end position="435"/>
    </location>
</feature>
<feature type="compositionally biased region" description="Basic and acidic residues" evidence="1">
    <location>
        <begin position="63"/>
        <end position="72"/>
    </location>
</feature>
<keyword evidence="5" id="KW-1185">Reference proteome</keyword>
<dbReference type="PROSITE" id="PS51762">
    <property type="entry name" value="GH16_2"/>
    <property type="match status" value="1"/>
</dbReference>
<dbReference type="InterPro" id="IPR013320">
    <property type="entry name" value="ConA-like_dom_sf"/>
</dbReference>
<dbReference type="OrthoDB" id="192832at2759"/>
<dbReference type="InterPro" id="IPR000757">
    <property type="entry name" value="Beta-glucanase-like"/>
</dbReference>
<dbReference type="AlphaFoldDB" id="A0A5C3Q6V6"/>
<dbReference type="STRING" id="1884261.A0A5C3Q6V6"/>
<feature type="region of interest" description="Disordered" evidence="1">
    <location>
        <begin position="63"/>
        <end position="86"/>
    </location>
</feature>
<dbReference type="Pfam" id="PF26113">
    <property type="entry name" value="GH16_XgeA"/>
    <property type="match status" value="1"/>
</dbReference>
<dbReference type="EMBL" id="ML178844">
    <property type="protein sequence ID" value="TFK97815.1"/>
    <property type="molecule type" value="Genomic_DNA"/>
</dbReference>
<dbReference type="Proteomes" id="UP000305067">
    <property type="component" value="Unassembled WGS sequence"/>
</dbReference>
<evidence type="ECO:0000256" key="1">
    <source>
        <dbReference type="SAM" id="MobiDB-lite"/>
    </source>
</evidence>
<gene>
    <name evidence="4" type="ORF">BDV98DRAFT_553595</name>
</gene>
<protein>
    <submittedName>
        <fullName evidence="4">Concanavalin A-like lectin/glucanase domain-containing protein</fullName>
    </submittedName>
</protein>